<evidence type="ECO:0000256" key="10">
    <source>
        <dbReference type="ARBA" id="ARBA00049248"/>
    </source>
</evidence>
<dbReference type="InterPro" id="IPR036188">
    <property type="entry name" value="FAD/NAD-bd_sf"/>
</dbReference>
<keyword evidence="7" id="KW-0521">NADP</keyword>
<keyword evidence="6" id="KW-0274">FAD</keyword>
<dbReference type="PANTHER" id="PTHR42802">
    <property type="entry name" value="MONOOXYGENASE"/>
    <property type="match status" value="1"/>
</dbReference>
<comment type="similarity">
    <text evidence="3">Belongs to the lysine N(6)-hydroxylase/L-ornithine N(5)-oxygenase family.</text>
</comment>
<dbReference type="SUPFAM" id="SSF51905">
    <property type="entry name" value="FAD/NAD(P)-binding domain"/>
    <property type="match status" value="1"/>
</dbReference>
<dbReference type="Pfam" id="PF13434">
    <property type="entry name" value="Lys_Orn_oxgnase"/>
    <property type="match status" value="1"/>
</dbReference>
<gene>
    <name evidence="11" type="ORF">K469DRAFT_728747</name>
</gene>
<accession>A0A6A6EQV3</accession>
<dbReference type="InterPro" id="IPR025700">
    <property type="entry name" value="Lys/Orn_oxygenase"/>
</dbReference>
<evidence type="ECO:0000256" key="7">
    <source>
        <dbReference type="ARBA" id="ARBA00022857"/>
    </source>
</evidence>
<evidence type="ECO:0000256" key="2">
    <source>
        <dbReference type="ARBA" id="ARBA00004924"/>
    </source>
</evidence>
<comment type="catalytic activity">
    <reaction evidence="10">
        <text>L-ornithine + NADH + O2 = N(5)-hydroxy-L-ornithine + NAD(+) + H2O</text>
        <dbReference type="Rhea" id="RHEA:41512"/>
        <dbReference type="ChEBI" id="CHEBI:15377"/>
        <dbReference type="ChEBI" id="CHEBI:15379"/>
        <dbReference type="ChEBI" id="CHEBI:46911"/>
        <dbReference type="ChEBI" id="CHEBI:57540"/>
        <dbReference type="ChEBI" id="CHEBI:57945"/>
        <dbReference type="ChEBI" id="CHEBI:78275"/>
        <dbReference type="EC" id="1.14.13.196"/>
    </reaction>
</comment>
<comment type="pathway">
    <text evidence="2">Siderophore biosynthesis.</text>
</comment>
<comment type="catalytic activity">
    <reaction evidence="9">
        <text>L-ornithine + NADPH + O2 = N(5)-hydroxy-L-ornithine + NADP(+) + H2O</text>
        <dbReference type="Rhea" id="RHEA:41508"/>
        <dbReference type="ChEBI" id="CHEBI:15377"/>
        <dbReference type="ChEBI" id="CHEBI:15379"/>
        <dbReference type="ChEBI" id="CHEBI:46911"/>
        <dbReference type="ChEBI" id="CHEBI:57783"/>
        <dbReference type="ChEBI" id="CHEBI:58349"/>
        <dbReference type="ChEBI" id="CHEBI:78275"/>
        <dbReference type="EC" id="1.14.13.196"/>
    </reaction>
</comment>
<proteinExistence type="inferred from homology"/>
<evidence type="ECO:0000313" key="11">
    <source>
        <dbReference type="EMBL" id="KAF2193545.1"/>
    </source>
</evidence>
<dbReference type="GO" id="GO:0016491">
    <property type="term" value="F:oxidoreductase activity"/>
    <property type="evidence" value="ECO:0007669"/>
    <property type="project" value="UniProtKB-KW"/>
</dbReference>
<evidence type="ECO:0000256" key="4">
    <source>
        <dbReference type="ARBA" id="ARBA00012881"/>
    </source>
</evidence>
<protein>
    <recommendedName>
        <fullName evidence="4">L-ornithine N(5)-monooxygenase [NAD(P)H]</fullName>
        <ecNumber evidence="4">1.14.13.196</ecNumber>
    </recommendedName>
</protein>
<name>A0A6A6EQV3_9PEZI</name>
<dbReference type="AlphaFoldDB" id="A0A6A6EQV3"/>
<dbReference type="GO" id="GO:0006879">
    <property type="term" value="P:intracellular iron ion homeostasis"/>
    <property type="evidence" value="ECO:0007669"/>
    <property type="project" value="TreeGrafter"/>
</dbReference>
<dbReference type="Gene3D" id="3.50.50.60">
    <property type="entry name" value="FAD/NAD(P)-binding domain"/>
    <property type="match status" value="1"/>
</dbReference>
<evidence type="ECO:0000256" key="9">
    <source>
        <dbReference type="ARBA" id="ARBA00047598"/>
    </source>
</evidence>
<evidence type="ECO:0000256" key="8">
    <source>
        <dbReference type="ARBA" id="ARBA00023002"/>
    </source>
</evidence>
<dbReference type="OrthoDB" id="3519933at2759"/>
<evidence type="ECO:0000313" key="12">
    <source>
        <dbReference type="Proteomes" id="UP000800200"/>
    </source>
</evidence>
<keyword evidence="12" id="KW-1185">Reference proteome</keyword>
<evidence type="ECO:0000256" key="3">
    <source>
        <dbReference type="ARBA" id="ARBA00007588"/>
    </source>
</evidence>
<dbReference type="EMBL" id="ML994613">
    <property type="protein sequence ID" value="KAF2193545.1"/>
    <property type="molecule type" value="Genomic_DNA"/>
</dbReference>
<dbReference type="EC" id="1.14.13.196" evidence="4"/>
<comment type="cofactor">
    <cofactor evidence="1">
        <name>FAD</name>
        <dbReference type="ChEBI" id="CHEBI:57692"/>
    </cofactor>
</comment>
<sequence length="427" mass="47093">MATLEQTPNLQSATHTANQQPTYDLICVGFGPAQLATAIALRDSHSQARVLFLERKPEFSWHPSSILPRTRMENAFVYDLATTRNPRSEFTYVNYLHTKERIVEFANMSILQPLREEFDEYLKWCAEKFQGVTKYGSEAVGIVPIREEGMPVKQWTVAVKDSKSGSQYVVRARSIAVPSPAFKDRHLQQSLLGIPSGQSVISTEEYLERRQELRLPREPRLNTSVVGSSDQSIEILDDLLKCPQLGNITFITESEALAPLKILNDEASRPPPRLCSIWARPSSEPAPSLANSSELIKSIYASAYEKQVASKGHYSLHVVMAKDAAEPSLQSDIAIVEKQDASLSSSGLFHDVDPLILGCRQKGKSLEEVQFKRGAVAEGCKMWMMSASSGGGRSLARDIAVRAGEVVDALPLSDGGKEGVMVISARM</sequence>
<evidence type="ECO:0000256" key="1">
    <source>
        <dbReference type="ARBA" id="ARBA00001974"/>
    </source>
</evidence>
<reference evidence="11" key="1">
    <citation type="journal article" date="2020" name="Stud. Mycol.">
        <title>101 Dothideomycetes genomes: a test case for predicting lifestyles and emergence of pathogens.</title>
        <authorList>
            <person name="Haridas S."/>
            <person name="Albert R."/>
            <person name="Binder M."/>
            <person name="Bloem J."/>
            <person name="Labutti K."/>
            <person name="Salamov A."/>
            <person name="Andreopoulos B."/>
            <person name="Baker S."/>
            <person name="Barry K."/>
            <person name="Bills G."/>
            <person name="Bluhm B."/>
            <person name="Cannon C."/>
            <person name="Castanera R."/>
            <person name="Culley D."/>
            <person name="Daum C."/>
            <person name="Ezra D."/>
            <person name="Gonzalez J."/>
            <person name="Henrissat B."/>
            <person name="Kuo A."/>
            <person name="Liang C."/>
            <person name="Lipzen A."/>
            <person name="Lutzoni F."/>
            <person name="Magnuson J."/>
            <person name="Mondo S."/>
            <person name="Nolan M."/>
            <person name="Ohm R."/>
            <person name="Pangilinan J."/>
            <person name="Park H.-J."/>
            <person name="Ramirez L."/>
            <person name="Alfaro M."/>
            <person name="Sun H."/>
            <person name="Tritt A."/>
            <person name="Yoshinaga Y."/>
            <person name="Zwiers L.-H."/>
            <person name="Turgeon B."/>
            <person name="Goodwin S."/>
            <person name="Spatafora J."/>
            <person name="Crous P."/>
            <person name="Grigoriev I."/>
        </authorList>
    </citation>
    <scope>NUCLEOTIDE SEQUENCE</scope>
    <source>
        <strain evidence="11">CBS 207.26</strain>
    </source>
</reference>
<keyword evidence="8" id="KW-0560">Oxidoreductase</keyword>
<keyword evidence="5" id="KW-0285">Flavoprotein</keyword>
<dbReference type="Proteomes" id="UP000800200">
    <property type="component" value="Unassembled WGS sequence"/>
</dbReference>
<evidence type="ECO:0000256" key="5">
    <source>
        <dbReference type="ARBA" id="ARBA00022630"/>
    </source>
</evidence>
<organism evidence="11 12">
    <name type="scientific">Zopfia rhizophila CBS 207.26</name>
    <dbReference type="NCBI Taxonomy" id="1314779"/>
    <lineage>
        <taxon>Eukaryota</taxon>
        <taxon>Fungi</taxon>
        <taxon>Dikarya</taxon>
        <taxon>Ascomycota</taxon>
        <taxon>Pezizomycotina</taxon>
        <taxon>Dothideomycetes</taxon>
        <taxon>Dothideomycetes incertae sedis</taxon>
        <taxon>Zopfiaceae</taxon>
        <taxon>Zopfia</taxon>
    </lineage>
</organism>
<evidence type="ECO:0000256" key="6">
    <source>
        <dbReference type="ARBA" id="ARBA00022827"/>
    </source>
</evidence>
<dbReference type="PANTHER" id="PTHR42802:SF1">
    <property type="entry name" value="L-ORNITHINE N(5)-MONOOXYGENASE"/>
    <property type="match status" value="1"/>
</dbReference>